<dbReference type="EMBL" id="JAEACU010000001">
    <property type="protein sequence ID" value="KAH7545449.1"/>
    <property type="molecule type" value="Genomic_DNA"/>
</dbReference>
<dbReference type="InterPro" id="IPR027417">
    <property type="entry name" value="P-loop_NTPase"/>
</dbReference>
<dbReference type="Gene3D" id="3.80.10.10">
    <property type="entry name" value="Ribonuclease Inhibitor"/>
    <property type="match status" value="1"/>
</dbReference>
<keyword evidence="1" id="KW-0611">Plant defense</keyword>
<evidence type="ECO:0000256" key="1">
    <source>
        <dbReference type="ARBA" id="ARBA00022821"/>
    </source>
</evidence>
<dbReference type="InterPro" id="IPR032675">
    <property type="entry name" value="LRR_dom_sf"/>
</dbReference>
<evidence type="ECO:0000313" key="4">
    <source>
        <dbReference type="Proteomes" id="UP000813462"/>
    </source>
</evidence>
<dbReference type="InterPro" id="IPR002182">
    <property type="entry name" value="NB-ARC"/>
</dbReference>
<dbReference type="GO" id="GO:0006952">
    <property type="term" value="P:defense response"/>
    <property type="evidence" value="ECO:0007669"/>
    <property type="project" value="UniProtKB-KW"/>
</dbReference>
<dbReference type="PANTHER" id="PTHR36766">
    <property type="entry name" value="PLANT BROAD-SPECTRUM MILDEW RESISTANCE PROTEIN RPW8"/>
    <property type="match status" value="1"/>
</dbReference>
<dbReference type="SUPFAM" id="SSF52540">
    <property type="entry name" value="P-loop containing nucleoside triphosphate hydrolases"/>
    <property type="match status" value="1"/>
</dbReference>
<dbReference type="Pfam" id="PF00931">
    <property type="entry name" value="NB-ARC"/>
    <property type="match status" value="1"/>
</dbReference>
<dbReference type="GO" id="GO:0043531">
    <property type="term" value="F:ADP binding"/>
    <property type="evidence" value="ECO:0007669"/>
    <property type="project" value="InterPro"/>
</dbReference>
<dbReference type="AlphaFoldDB" id="A0A978W0G5"/>
<dbReference type="Proteomes" id="UP000813462">
    <property type="component" value="Unassembled WGS sequence"/>
</dbReference>
<feature type="domain" description="NB-ARC" evidence="2">
    <location>
        <begin position="99"/>
        <end position="172"/>
    </location>
</feature>
<sequence length="360" mass="40842">MIKIERLEFLQKYGRVAQAVWDQDSSGAAGTSNSTPQQTWTHNIVEEEEMVGLKRHQEDIMKQLVNTDVMNHATILVAGHGGSGKSEQYMSLDQGVAMIEEKLRSYLEDKKYLVGLDDVWSKQGSFIPLDNVLPINNNGSRIVVTARKNEVANADYTHELHGLSQEEAWDLLLIRSWIAEGFLEEELGKTRCISELQNLVKVGLQGSKYNANLKPAEAFEALPSLMELEMVDYYTGEELEFKAGRFKSLKTLHIEEFDELSEVVVENYAIPNLENLTICKCNKLKSVPLGVFDRKPVEFLVFDMNEEFFSNLQSENKAKNSHKQDLEPGIGSSLCYYTGAQSFSKLEHYKLIALKIFKFL</sequence>
<evidence type="ECO:0000313" key="3">
    <source>
        <dbReference type="EMBL" id="KAH7545449.1"/>
    </source>
</evidence>
<protein>
    <recommendedName>
        <fullName evidence="2">NB-ARC domain-containing protein</fullName>
    </recommendedName>
</protein>
<name>A0A978W0G5_ZIZJJ</name>
<dbReference type="PANTHER" id="PTHR36766:SF70">
    <property type="entry name" value="DISEASE RESISTANCE PROTEIN RGA4"/>
    <property type="match status" value="1"/>
</dbReference>
<proteinExistence type="predicted"/>
<dbReference type="SUPFAM" id="SSF52058">
    <property type="entry name" value="L domain-like"/>
    <property type="match status" value="1"/>
</dbReference>
<accession>A0A978W0G5</accession>
<dbReference type="Gene3D" id="3.40.50.300">
    <property type="entry name" value="P-loop containing nucleotide triphosphate hydrolases"/>
    <property type="match status" value="1"/>
</dbReference>
<evidence type="ECO:0000259" key="2">
    <source>
        <dbReference type="Pfam" id="PF00931"/>
    </source>
</evidence>
<reference evidence="3" key="1">
    <citation type="journal article" date="2021" name="Front. Plant Sci.">
        <title>Chromosome-Scale Genome Assembly for Chinese Sour Jujube and Insights Into Its Genome Evolution and Domestication Signature.</title>
        <authorList>
            <person name="Shen L.-Y."/>
            <person name="Luo H."/>
            <person name="Wang X.-L."/>
            <person name="Wang X.-M."/>
            <person name="Qiu X.-J."/>
            <person name="Liu H."/>
            <person name="Zhou S.-S."/>
            <person name="Jia K.-H."/>
            <person name="Nie S."/>
            <person name="Bao Y.-T."/>
            <person name="Zhang R.-G."/>
            <person name="Yun Q.-Z."/>
            <person name="Chai Y.-H."/>
            <person name="Lu J.-Y."/>
            <person name="Li Y."/>
            <person name="Zhao S.-W."/>
            <person name="Mao J.-F."/>
            <person name="Jia S.-G."/>
            <person name="Mao Y.-M."/>
        </authorList>
    </citation>
    <scope>NUCLEOTIDE SEQUENCE</scope>
    <source>
        <strain evidence="3">AT0</strain>
        <tissue evidence="3">Leaf</tissue>
    </source>
</reference>
<organism evidence="3 4">
    <name type="scientific">Ziziphus jujuba var. spinosa</name>
    <dbReference type="NCBI Taxonomy" id="714518"/>
    <lineage>
        <taxon>Eukaryota</taxon>
        <taxon>Viridiplantae</taxon>
        <taxon>Streptophyta</taxon>
        <taxon>Embryophyta</taxon>
        <taxon>Tracheophyta</taxon>
        <taxon>Spermatophyta</taxon>
        <taxon>Magnoliopsida</taxon>
        <taxon>eudicotyledons</taxon>
        <taxon>Gunneridae</taxon>
        <taxon>Pentapetalae</taxon>
        <taxon>rosids</taxon>
        <taxon>fabids</taxon>
        <taxon>Rosales</taxon>
        <taxon>Rhamnaceae</taxon>
        <taxon>Paliureae</taxon>
        <taxon>Ziziphus</taxon>
    </lineage>
</organism>
<comment type="caution">
    <text evidence="3">The sequence shown here is derived from an EMBL/GenBank/DDBJ whole genome shotgun (WGS) entry which is preliminary data.</text>
</comment>
<gene>
    <name evidence="3" type="ORF">FEM48_Zijuj01G0095100</name>
</gene>